<reference evidence="2" key="1">
    <citation type="journal article" date="2014" name="Int. J. Syst. Evol. Microbiol.">
        <title>Complete genome sequence of Corynebacterium casei LMG S-19264T (=DSM 44701T), isolated from a smear-ripened cheese.</title>
        <authorList>
            <consortium name="US DOE Joint Genome Institute (JGI-PGF)"/>
            <person name="Walter F."/>
            <person name="Albersmeier A."/>
            <person name="Kalinowski J."/>
            <person name="Ruckert C."/>
        </authorList>
    </citation>
    <scope>NUCLEOTIDE SEQUENCE</scope>
    <source>
        <strain evidence="2">JCM 4434</strain>
    </source>
</reference>
<dbReference type="AlphaFoldDB" id="A0A1E7MWT7"/>
<name>A0A1E7MWT7_KITAU</name>
<reference evidence="3 4" key="2">
    <citation type="submission" date="2014-07" db="EMBL/GenBank/DDBJ databases">
        <authorList>
            <person name="Zhang J.E."/>
            <person name="Yang H."/>
            <person name="Guo J."/>
            <person name="Deng Z."/>
            <person name="Luo H."/>
            <person name="Luo M."/>
            <person name="Zhao B."/>
        </authorList>
    </citation>
    <scope>NUCLEOTIDE SEQUENCE [LARGE SCALE GENOMIC DNA]</scope>
    <source>
        <strain evidence="3">ATCC 10762</strain>
        <strain evidence="4">ATCC 10762 / DSM 40127 / CCM 3239 / JCM 4008 / LMG 5968 / NBRC 12843 / NCIMB 8234 / A-377</strain>
    </source>
</reference>
<reference evidence="2" key="5">
    <citation type="submission" date="2020-09" db="EMBL/GenBank/DDBJ databases">
        <authorList>
            <person name="Sun Q."/>
            <person name="Ohkuma M."/>
        </authorList>
    </citation>
    <scope>NUCLEOTIDE SEQUENCE</scope>
    <source>
        <strain evidence="2">JCM 4434</strain>
    </source>
</reference>
<proteinExistence type="predicted"/>
<dbReference type="GeneID" id="97490244"/>
<reference evidence="3" key="4">
    <citation type="submission" date="2016-08" db="EMBL/GenBank/DDBJ databases">
        <title>Sequencing, Assembly and Comparative Genomics of S. aureofaciens ATCC 10762.</title>
        <authorList>
            <person name="Gradnigo J.S."/>
            <person name="Johnson N."/>
            <person name="Somerville G.A."/>
        </authorList>
    </citation>
    <scope>NUCLEOTIDE SEQUENCE [LARGE SCALE GENOMIC DNA]</scope>
    <source>
        <strain evidence="3">ATCC 10762</strain>
    </source>
</reference>
<protein>
    <submittedName>
        <fullName evidence="3">Methyltransferase</fullName>
    </submittedName>
</protein>
<gene>
    <name evidence="2" type="ORF">GCM10010502_73980</name>
    <name evidence="3" type="ORF">HS99_0039695</name>
</gene>
<dbReference type="Pfam" id="PF13649">
    <property type="entry name" value="Methyltransf_25"/>
    <property type="match status" value="1"/>
</dbReference>
<keyword evidence="3" id="KW-0808">Transferase</keyword>
<dbReference type="EMBL" id="JPRF03000080">
    <property type="protein sequence ID" value="OEV32879.1"/>
    <property type="molecule type" value="Genomic_DNA"/>
</dbReference>
<dbReference type="PANTHER" id="PTHR42912">
    <property type="entry name" value="METHYLTRANSFERASE"/>
    <property type="match status" value="1"/>
</dbReference>
<evidence type="ECO:0000313" key="3">
    <source>
        <dbReference type="EMBL" id="OEV32879.1"/>
    </source>
</evidence>
<dbReference type="RefSeq" id="WP_046386402.1">
    <property type="nucleotide sequence ID" value="NZ_BMUB01000050.1"/>
</dbReference>
<dbReference type="GO" id="GO:0008168">
    <property type="term" value="F:methyltransferase activity"/>
    <property type="evidence" value="ECO:0007669"/>
    <property type="project" value="UniProtKB-KW"/>
</dbReference>
<dbReference type="InterPro" id="IPR041698">
    <property type="entry name" value="Methyltransf_25"/>
</dbReference>
<accession>A0A8H9LZG2</accession>
<comment type="caution">
    <text evidence="3">The sequence shown here is derived from an EMBL/GenBank/DDBJ whole genome shotgun (WGS) entry which is preliminary data.</text>
</comment>
<evidence type="ECO:0000313" key="2">
    <source>
        <dbReference type="EMBL" id="GGV08146.1"/>
    </source>
</evidence>
<feature type="domain" description="Methyltransferase" evidence="1">
    <location>
        <begin position="54"/>
        <end position="144"/>
    </location>
</feature>
<dbReference type="Gene3D" id="3.40.50.150">
    <property type="entry name" value="Vaccinia Virus protein VP39"/>
    <property type="match status" value="1"/>
</dbReference>
<dbReference type="KEGG" id="kau:B6264_31075"/>
<dbReference type="Proteomes" id="UP000610124">
    <property type="component" value="Unassembled WGS sequence"/>
</dbReference>
<keyword evidence="3" id="KW-0489">Methyltransferase</keyword>
<dbReference type="InterPro" id="IPR050508">
    <property type="entry name" value="Methyltransf_Superfamily"/>
</dbReference>
<dbReference type="GO" id="GO:0032259">
    <property type="term" value="P:methylation"/>
    <property type="evidence" value="ECO:0007669"/>
    <property type="project" value="UniProtKB-KW"/>
</dbReference>
<organism evidence="3 4">
    <name type="scientific">Kitasatospora aureofaciens</name>
    <name type="common">Streptomyces aureofaciens</name>
    <dbReference type="NCBI Taxonomy" id="1894"/>
    <lineage>
        <taxon>Bacteria</taxon>
        <taxon>Bacillati</taxon>
        <taxon>Actinomycetota</taxon>
        <taxon>Actinomycetes</taxon>
        <taxon>Kitasatosporales</taxon>
        <taxon>Streptomycetaceae</taxon>
        <taxon>Kitasatospora</taxon>
    </lineage>
</organism>
<dbReference type="EMBL" id="BMUB01000050">
    <property type="protein sequence ID" value="GGV08146.1"/>
    <property type="molecule type" value="Genomic_DNA"/>
</dbReference>
<sequence length="230" mass="24959">MNTEGWLADTRTSYDTVATSYAEQVRDLLDQTPYERTALTLFADLVQTTGGGPVADVGCGSGRITAYLRDLGVDTFGIDLSPAMIEVARRDHPGLRFEVGSMTDLDLADASMAGLVAWYSLIHVPDDEIGSVFAHFRRVLRPSGPLLLGFHVGDESRLKTQGYGGHPMKTYVHRRQPGQVAAWLDDAGFAVEAQMTLSSAESPLGAILFARRQSDTQEGYSSTRSCRSPA</sequence>
<keyword evidence="4" id="KW-1185">Reference proteome</keyword>
<dbReference type="PANTHER" id="PTHR42912:SF93">
    <property type="entry name" value="N6-ADENOSINE-METHYLTRANSFERASE TMT1A"/>
    <property type="match status" value="1"/>
</dbReference>
<dbReference type="OrthoDB" id="9805171at2"/>
<dbReference type="CDD" id="cd02440">
    <property type="entry name" value="AdoMet_MTases"/>
    <property type="match status" value="1"/>
</dbReference>
<dbReference type="SUPFAM" id="SSF53335">
    <property type="entry name" value="S-adenosyl-L-methionine-dependent methyltransferases"/>
    <property type="match status" value="1"/>
</dbReference>
<evidence type="ECO:0000259" key="1">
    <source>
        <dbReference type="Pfam" id="PF13649"/>
    </source>
</evidence>
<accession>A0A1E7MWT7</accession>
<dbReference type="InterPro" id="IPR029063">
    <property type="entry name" value="SAM-dependent_MTases_sf"/>
</dbReference>
<reference evidence="4" key="3">
    <citation type="submission" date="2016-08" db="EMBL/GenBank/DDBJ databases">
        <title>Sequencing, assembly and comparative genomics of S. aureofaciens ATCC 10762.</title>
        <authorList>
            <person name="Gradnigo J.S."/>
            <person name="Johnson N."/>
            <person name="Somerville G.A."/>
        </authorList>
    </citation>
    <scope>NUCLEOTIDE SEQUENCE [LARGE SCALE GENOMIC DNA]</scope>
    <source>
        <strain evidence="4">ATCC 10762 / DSM 40127 / CCM 3239 / JCM 4008 / LMG 5968 / NBRC 12843 / NCIMB 8234 / A-377</strain>
    </source>
</reference>
<evidence type="ECO:0000313" key="4">
    <source>
        <dbReference type="Proteomes" id="UP000037395"/>
    </source>
</evidence>
<dbReference type="Proteomes" id="UP000037395">
    <property type="component" value="Unassembled WGS sequence"/>
</dbReference>